<proteinExistence type="inferred from homology"/>
<feature type="domain" description="Ppx/GppA phosphatase N-terminal" evidence="2">
    <location>
        <begin position="22"/>
        <end position="267"/>
    </location>
</feature>
<dbReference type="AlphaFoldDB" id="A0A9D1Q0I6"/>
<dbReference type="InterPro" id="IPR043129">
    <property type="entry name" value="ATPase_NBD"/>
</dbReference>
<evidence type="ECO:0000259" key="2">
    <source>
        <dbReference type="Pfam" id="PF02541"/>
    </source>
</evidence>
<dbReference type="SUPFAM" id="SSF53067">
    <property type="entry name" value="Actin-like ATPase domain"/>
    <property type="match status" value="2"/>
</dbReference>
<dbReference type="PANTHER" id="PTHR30005:SF0">
    <property type="entry name" value="RETROGRADE REGULATION PROTEIN 2"/>
    <property type="match status" value="1"/>
</dbReference>
<accession>A0A9D1Q0I6</accession>
<dbReference type="InterPro" id="IPR003695">
    <property type="entry name" value="Ppx_GppA_N"/>
</dbReference>
<reference evidence="3" key="1">
    <citation type="journal article" date="2021" name="PeerJ">
        <title>Extensive microbial diversity within the chicken gut microbiome revealed by metagenomics and culture.</title>
        <authorList>
            <person name="Gilroy R."/>
            <person name="Ravi A."/>
            <person name="Getino M."/>
            <person name="Pursley I."/>
            <person name="Horton D.L."/>
            <person name="Alikhan N.F."/>
            <person name="Baker D."/>
            <person name="Gharbi K."/>
            <person name="Hall N."/>
            <person name="Watson M."/>
            <person name="Adriaenssens E.M."/>
            <person name="Foster-Nyarko E."/>
            <person name="Jarju S."/>
            <person name="Secka A."/>
            <person name="Antonio M."/>
            <person name="Oren A."/>
            <person name="Chaudhuri R.R."/>
            <person name="La Ragione R."/>
            <person name="Hildebrand F."/>
            <person name="Pallen M.J."/>
        </authorList>
    </citation>
    <scope>NUCLEOTIDE SEQUENCE</scope>
    <source>
        <strain evidence="3">12435</strain>
    </source>
</reference>
<dbReference type="InterPro" id="IPR050273">
    <property type="entry name" value="GppA/Ppx_hydrolase"/>
</dbReference>
<organism evidence="3 4">
    <name type="scientific">Candidatus Protoclostridium stercorigallinarum</name>
    <dbReference type="NCBI Taxonomy" id="2838741"/>
    <lineage>
        <taxon>Bacteria</taxon>
        <taxon>Bacillati</taxon>
        <taxon>Bacillota</taxon>
        <taxon>Clostridia</taxon>
        <taxon>Candidatus Protoclostridium</taxon>
    </lineage>
</organism>
<dbReference type="Gene3D" id="3.30.420.150">
    <property type="entry name" value="Exopolyphosphatase. Domain 2"/>
    <property type="match status" value="1"/>
</dbReference>
<evidence type="ECO:0000256" key="1">
    <source>
        <dbReference type="ARBA" id="ARBA00007125"/>
    </source>
</evidence>
<name>A0A9D1Q0I6_9FIRM</name>
<evidence type="ECO:0000313" key="4">
    <source>
        <dbReference type="Proteomes" id="UP000823990"/>
    </source>
</evidence>
<sequence length="285" mass="29655">MTEAVIDVGSGSVRLLAGGKKQTIMTKLGEGLNATGLLGKEAMERTIAVIKRFAEEAKRVADKVYVFATEAVRAAANRADFIRATDAECGVQLEVISGSEEAEIALLGASEGGDATVVDIGGASVEIVSGDGDSLVYVKSLPLGVVRLTEQAGGDPGLIRAYAASGATGYGDVRLRPELIGVGGTLTSLAAMKSGITVYDPSVVDGCILTKEDLSAFAGKLSAMTESDIRKAYPVLPDMRCGLITAGAILAEELLTYLGAPYIKVSESDNLDGFLRYKHKMTKDA</sequence>
<dbReference type="Gene3D" id="3.30.420.40">
    <property type="match status" value="1"/>
</dbReference>
<comment type="similarity">
    <text evidence="1">Belongs to the GppA/Ppx family.</text>
</comment>
<evidence type="ECO:0000313" key="3">
    <source>
        <dbReference type="EMBL" id="HIW02486.1"/>
    </source>
</evidence>
<comment type="caution">
    <text evidence="3">The sequence shown here is derived from an EMBL/GenBank/DDBJ whole genome shotgun (WGS) entry which is preliminary data.</text>
</comment>
<protein>
    <recommendedName>
        <fullName evidence="2">Ppx/GppA phosphatase N-terminal domain-containing protein</fullName>
    </recommendedName>
</protein>
<dbReference type="EMBL" id="DXHS01000068">
    <property type="protein sequence ID" value="HIW02486.1"/>
    <property type="molecule type" value="Genomic_DNA"/>
</dbReference>
<dbReference type="Proteomes" id="UP000823990">
    <property type="component" value="Unassembled WGS sequence"/>
</dbReference>
<reference evidence="3" key="2">
    <citation type="submission" date="2021-04" db="EMBL/GenBank/DDBJ databases">
        <authorList>
            <person name="Gilroy R."/>
        </authorList>
    </citation>
    <scope>NUCLEOTIDE SEQUENCE</scope>
    <source>
        <strain evidence="3">12435</strain>
    </source>
</reference>
<dbReference type="Pfam" id="PF02541">
    <property type="entry name" value="Ppx-GppA"/>
    <property type="match status" value="1"/>
</dbReference>
<gene>
    <name evidence="3" type="ORF">H9892_04020</name>
</gene>
<dbReference type="PANTHER" id="PTHR30005">
    <property type="entry name" value="EXOPOLYPHOSPHATASE"/>
    <property type="match status" value="1"/>
</dbReference>
<dbReference type="CDD" id="cd24054">
    <property type="entry name" value="ASKHA_NBD_AaPPX-GppA_MtPPX2-like"/>
    <property type="match status" value="1"/>
</dbReference>